<keyword evidence="2" id="KW-0732">Signal</keyword>
<reference evidence="4 5" key="1">
    <citation type="submission" date="2018-11" db="EMBL/GenBank/DDBJ databases">
        <title>Genome assembly of Steccherinum ochraceum LE-BIN_3174, the white-rot fungus of the Steccherinaceae family (The Residual Polyporoid clade, Polyporales, Basidiomycota).</title>
        <authorList>
            <person name="Fedorova T.V."/>
            <person name="Glazunova O.A."/>
            <person name="Landesman E.O."/>
            <person name="Moiseenko K.V."/>
            <person name="Psurtseva N.V."/>
            <person name="Savinova O.S."/>
            <person name="Shakhova N.V."/>
            <person name="Tyazhelova T.V."/>
            <person name="Vasina D.V."/>
        </authorList>
    </citation>
    <scope>NUCLEOTIDE SEQUENCE [LARGE SCALE GENOMIC DNA]</scope>
    <source>
        <strain evidence="4 5">LE-BIN_3174</strain>
    </source>
</reference>
<organism evidence="4 5">
    <name type="scientific">Steccherinum ochraceum</name>
    <dbReference type="NCBI Taxonomy" id="92696"/>
    <lineage>
        <taxon>Eukaryota</taxon>
        <taxon>Fungi</taxon>
        <taxon>Dikarya</taxon>
        <taxon>Basidiomycota</taxon>
        <taxon>Agaricomycotina</taxon>
        <taxon>Agaricomycetes</taxon>
        <taxon>Polyporales</taxon>
        <taxon>Steccherinaceae</taxon>
        <taxon>Steccherinum</taxon>
    </lineage>
</organism>
<keyword evidence="1" id="KW-0472">Membrane</keyword>
<dbReference type="InterPro" id="IPR013780">
    <property type="entry name" value="Glyco_hydro_b"/>
</dbReference>
<keyword evidence="1" id="KW-0812">Transmembrane</keyword>
<dbReference type="Pfam" id="PF16862">
    <property type="entry name" value="Glyco_hydro_79C"/>
    <property type="match status" value="1"/>
</dbReference>
<evidence type="ECO:0000256" key="1">
    <source>
        <dbReference type="SAM" id="Phobius"/>
    </source>
</evidence>
<dbReference type="InterPro" id="IPR052974">
    <property type="entry name" value="GH79_Enzymes"/>
</dbReference>
<gene>
    <name evidence="4" type="ORF">EIP91_001614</name>
</gene>
<evidence type="ECO:0000259" key="3">
    <source>
        <dbReference type="Pfam" id="PF16862"/>
    </source>
</evidence>
<dbReference type="SUPFAM" id="SSF51445">
    <property type="entry name" value="(Trans)glycosidases"/>
    <property type="match status" value="1"/>
</dbReference>
<evidence type="ECO:0000313" key="4">
    <source>
        <dbReference type="EMBL" id="TCD66251.1"/>
    </source>
</evidence>
<evidence type="ECO:0000256" key="2">
    <source>
        <dbReference type="SAM" id="SignalP"/>
    </source>
</evidence>
<feature type="transmembrane region" description="Helical" evidence="1">
    <location>
        <begin position="643"/>
        <end position="661"/>
    </location>
</feature>
<feature type="chain" id="PRO_5020657394" description="Beta-glucuronidase C-terminal domain-containing protein" evidence="2">
    <location>
        <begin position="20"/>
        <end position="665"/>
    </location>
</feature>
<comment type="caution">
    <text evidence="4">The sequence shown here is derived from an EMBL/GenBank/DDBJ whole genome shotgun (WGS) entry which is preliminary data.</text>
</comment>
<dbReference type="Proteomes" id="UP000292702">
    <property type="component" value="Unassembled WGS sequence"/>
</dbReference>
<dbReference type="InterPro" id="IPR031728">
    <property type="entry name" value="GlcAase_C"/>
</dbReference>
<protein>
    <recommendedName>
        <fullName evidence="3">Beta-glucuronidase C-terminal domain-containing protein</fullName>
    </recommendedName>
</protein>
<dbReference type="AlphaFoldDB" id="A0A4R0RDS2"/>
<evidence type="ECO:0000313" key="5">
    <source>
        <dbReference type="Proteomes" id="UP000292702"/>
    </source>
</evidence>
<feature type="domain" description="Beta-glucuronidase C-terminal" evidence="3">
    <location>
        <begin position="467"/>
        <end position="574"/>
    </location>
</feature>
<dbReference type="Gene3D" id="3.20.20.80">
    <property type="entry name" value="Glycosidases"/>
    <property type="match status" value="1"/>
</dbReference>
<accession>A0A4R0RDS2</accession>
<dbReference type="OrthoDB" id="2796951at2759"/>
<dbReference type="STRING" id="92696.A0A4R0RDS2"/>
<dbReference type="PANTHER" id="PTHR36183:SF2">
    <property type="entry name" value="BETA-GLUCURONIDASE C-TERMINAL DOMAIN-CONTAINING PROTEIN"/>
    <property type="match status" value="1"/>
</dbReference>
<proteinExistence type="predicted"/>
<dbReference type="PANTHER" id="PTHR36183">
    <property type="entry name" value="BETA-GLUCURONIDASE"/>
    <property type="match status" value="1"/>
</dbReference>
<sequence>MLVRSLLLELLCSVALVHASVTVYNQQPLGQATQKAEQTQTGSAAAAAYTGSLAYNPTVLDPPALPNPLPPTQFNVPLPQSGEGGLGLPVQGSFYGFSIETSVITQVLGVNASFIQVPFLNLLSLLIERTGEFHIRVGGNTQETARMVPSLADNKMIEKQGIDPNNPTATPALVYTVEMFYLLNNISSLIPGIKWYLGIPFNDTNFDFSIAKYGEAIMGENLLGFQVGNEPDLYASHQHRNSSYNQVNYFNEFGMLIDAYDAESDIPTKNNLIGPSTSSVNWTPELIWDTGYLTAYGKDLYALSVEHYPSDNCAAIYPGQGAPRVPQNEFYKYLSHDGPNSGKALVGPYINSTNIAQGMTKQFLMFETNTASCGGFAGISNSFGAALWALDYGLQMSYSNFSHALLHFGGQNVAYNPITPAPTGQSTFNEWTIGPITYAVLALADAFGNSNSAQVIDQTQNTYQPIYAIYEKGTLSRVALFNYMTDPSGANDYTASVSVGGNGQPGSVPAQVKVKFLLADSVSTLFNITYANQTFGGLFECDGRLKGTENVETVQCDQQANTCQIKVPAPGFALVFLDDAGLAEAEPATTATFATTALTRSINTATVDPVVMATSNGHGGPGQEFGGSTSKGSANAASRTAGIVPGVTILAGLIAGVWVYMRNSA</sequence>
<feature type="signal peptide" evidence="2">
    <location>
        <begin position="1"/>
        <end position="19"/>
    </location>
</feature>
<name>A0A4R0RDS2_9APHY</name>
<keyword evidence="1" id="KW-1133">Transmembrane helix</keyword>
<keyword evidence="5" id="KW-1185">Reference proteome</keyword>
<dbReference type="Gene3D" id="2.60.40.1180">
    <property type="entry name" value="Golgi alpha-mannosidase II"/>
    <property type="match status" value="1"/>
</dbReference>
<dbReference type="EMBL" id="RWJN01000143">
    <property type="protein sequence ID" value="TCD66251.1"/>
    <property type="molecule type" value="Genomic_DNA"/>
</dbReference>
<dbReference type="InterPro" id="IPR017853">
    <property type="entry name" value="GH"/>
</dbReference>